<name>A8D898_ARTSF</name>
<dbReference type="GO" id="GO:0015031">
    <property type="term" value="P:protein transport"/>
    <property type="evidence" value="ECO:0007669"/>
    <property type="project" value="UniProtKB-KW"/>
</dbReference>
<comment type="domain">
    <text evidence="1">The twin CX3C motif contains 4 conserved Cys residues that form 2 disulfide bonds in the mitochondrial intermembrane space.</text>
</comment>
<keyword evidence="1" id="KW-0811">Translocation</keyword>
<organism evidence="3">
    <name type="scientific">Artemia franciscana</name>
    <name type="common">Brine shrimp</name>
    <name type="synonym">Artemia sanfranciscana</name>
    <dbReference type="NCBI Taxonomy" id="6661"/>
    <lineage>
        <taxon>Eukaryota</taxon>
        <taxon>Metazoa</taxon>
        <taxon>Ecdysozoa</taxon>
        <taxon>Arthropoda</taxon>
        <taxon>Crustacea</taxon>
        <taxon>Branchiopoda</taxon>
        <taxon>Anostraca</taxon>
        <taxon>Artemiidae</taxon>
        <taxon>Artemia</taxon>
    </lineage>
</organism>
<keyword evidence="1" id="KW-0653">Protein transport</keyword>
<dbReference type="Pfam" id="PF02953">
    <property type="entry name" value="zf-Tim10_DDP"/>
    <property type="match status" value="1"/>
</dbReference>
<gene>
    <name evidence="3" type="primary">Tim8A</name>
</gene>
<dbReference type="EMBL" id="EU142265">
    <property type="protein sequence ID" value="ABV60401.1"/>
    <property type="molecule type" value="mRNA"/>
</dbReference>
<proteinExistence type="evidence at transcript level"/>
<evidence type="ECO:0000256" key="1">
    <source>
        <dbReference type="RuleBase" id="RU367043"/>
    </source>
</evidence>
<comment type="function">
    <text evidence="1">Mitochondrial intermembrane chaperone that participates in the import and insertion of some multi-pass transmembrane proteins into the mitochondrial inner membrane. Also required for the transfer of beta-barrel precursors from the TOM complex to the sorting and assembly machinery (SAM complex) of the outer membrane. Acts as a chaperone-like protein that protects the hydrophobic precursors from aggregation and guide them through the mitochondrial intermembrane space.</text>
</comment>
<comment type="similarity">
    <text evidence="1">Belongs to the small Tim family.</text>
</comment>
<keyword evidence="1" id="KW-1015">Disulfide bond</keyword>
<dbReference type="Gene3D" id="1.10.287.810">
    <property type="entry name" value="Mitochondrial import inner membrane translocase subunit tim13 like domains"/>
    <property type="match status" value="1"/>
</dbReference>
<keyword evidence="1" id="KW-0496">Mitochondrion</keyword>
<feature type="domain" description="Tim10-like" evidence="2">
    <location>
        <begin position="19"/>
        <end position="80"/>
    </location>
</feature>
<keyword evidence="1" id="KW-0143">Chaperone</keyword>
<keyword evidence="1" id="KW-0472">Membrane</keyword>
<evidence type="ECO:0000313" key="3">
    <source>
        <dbReference type="EMBL" id="ABV60401.1"/>
    </source>
</evidence>
<keyword evidence="1" id="KW-0999">Mitochondrion inner membrane</keyword>
<sequence>MNLDALGNGVLKDQQLQGFIEAETQKQRFNANVHQLTDQCWDACMDKPSTKLDSRTQNCITYCVDRFLDATNFIVNRMEKSAGISGLAELE</sequence>
<comment type="subunit">
    <text evidence="1">Heterohexamer.</text>
</comment>
<comment type="subcellular location">
    <subcellularLocation>
        <location evidence="1">Mitochondrion inner membrane</location>
        <topology evidence="1">Peripheral membrane protein</topology>
        <orientation evidence="1">Intermembrane side</orientation>
    </subcellularLocation>
</comment>
<dbReference type="SUPFAM" id="SSF144122">
    <property type="entry name" value="Tim10-like"/>
    <property type="match status" value="1"/>
</dbReference>
<protein>
    <recommendedName>
        <fullName evidence="1">Mitochondrial import inner membrane translocase subunit</fullName>
    </recommendedName>
</protein>
<keyword evidence="1" id="KW-0813">Transport</keyword>
<dbReference type="InterPro" id="IPR035427">
    <property type="entry name" value="Tim10-like_dom_sf"/>
</dbReference>
<dbReference type="InterPro" id="IPR004217">
    <property type="entry name" value="Tim10-like"/>
</dbReference>
<dbReference type="AlphaFoldDB" id="A8D898"/>
<dbReference type="GO" id="GO:0005743">
    <property type="term" value="C:mitochondrial inner membrane"/>
    <property type="evidence" value="ECO:0007669"/>
    <property type="project" value="UniProtKB-SubCell"/>
</dbReference>
<reference evidence="3" key="1">
    <citation type="submission" date="2007-09" db="EMBL/GenBank/DDBJ databases">
        <title>Isolation of an mRNA for mitochondrial import inner membrane translocase subunit Tim8 from Artemia franciscana.</title>
        <authorList>
            <person name="Huang M."/>
            <person name="Brick J."/>
            <person name="Vershon A.K."/>
            <person name="Nemeroff M.E."/>
        </authorList>
    </citation>
    <scope>NUCLEOTIDE SEQUENCE</scope>
</reference>
<accession>A8D898</accession>
<evidence type="ECO:0000259" key="2">
    <source>
        <dbReference type="Pfam" id="PF02953"/>
    </source>
</evidence>